<name>A0A1Y6CN19_9PROT</name>
<dbReference type="Proteomes" id="UP000192917">
    <property type="component" value="Unassembled WGS sequence"/>
</dbReference>
<proteinExistence type="predicted"/>
<reference evidence="1 2" key="1">
    <citation type="submission" date="2017-04" db="EMBL/GenBank/DDBJ databases">
        <authorList>
            <person name="Afonso C.L."/>
            <person name="Miller P.J."/>
            <person name="Scott M.A."/>
            <person name="Spackman E."/>
            <person name="Goraichik I."/>
            <person name="Dimitrov K.M."/>
            <person name="Suarez D.L."/>
            <person name="Swayne D.E."/>
        </authorList>
    </citation>
    <scope>NUCLEOTIDE SEQUENCE [LARGE SCALE GENOMIC DNA]</scope>
    <source>
        <strain evidence="1 2">USBA 355</strain>
    </source>
</reference>
<protein>
    <recommendedName>
        <fullName evidence="3">N-acetyltransferase domain-containing protein</fullName>
    </recommendedName>
</protein>
<evidence type="ECO:0000313" key="1">
    <source>
        <dbReference type="EMBL" id="SMF78970.1"/>
    </source>
</evidence>
<sequence length="261" mass="28284">MAAGFADHAVHSLQAVMKRSGFTLSVEEDLTGWADFMRSTPGCWPNPTFDPAHCGVDRTNSFWTRIVDGDGRLVAHGASRVFVTGDMMALMENHAIWYGRGALPPRPARNLAGPEVPRMSGVVSYDGGFWAAPEHRGQAFAFVLAHCNRAAALARWQPAWFTGHVTELFLEKGIAKTLYGYPIVERGQGGICLEAVPRPDGCTEANFAVTVIDRAGVEEQCATLCRYFAANPGLDGRRLHEALKNGCGPAWTTPPAERDAA</sequence>
<evidence type="ECO:0000313" key="2">
    <source>
        <dbReference type="Proteomes" id="UP000192917"/>
    </source>
</evidence>
<dbReference type="EMBL" id="FWZX01000039">
    <property type="protein sequence ID" value="SMF78970.1"/>
    <property type="molecule type" value="Genomic_DNA"/>
</dbReference>
<keyword evidence="2" id="KW-1185">Reference proteome</keyword>
<dbReference type="RefSeq" id="WP_085126273.1">
    <property type="nucleotide sequence ID" value="NZ_FWZX01000039.1"/>
</dbReference>
<dbReference type="AlphaFoldDB" id="A0A1Y6CN19"/>
<gene>
    <name evidence="1" type="ORF">SAMN05428998_13932</name>
</gene>
<evidence type="ECO:0008006" key="3">
    <source>
        <dbReference type="Google" id="ProtNLM"/>
    </source>
</evidence>
<accession>A0A1Y6CN19</accession>
<organism evidence="1 2">
    <name type="scientific">Tistlia consotensis USBA 355</name>
    <dbReference type="NCBI Taxonomy" id="560819"/>
    <lineage>
        <taxon>Bacteria</taxon>
        <taxon>Pseudomonadati</taxon>
        <taxon>Pseudomonadota</taxon>
        <taxon>Alphaproteobacteria</taxon>
        <taxon>Rhodospirillales</taxon>
        <taxon>Rhodovibrionaceae</taxon>
        <taxon>Tistlia</taxon>
    </lineage>
</organism>